<evidence type="ECO:0008006" key="4">
    <source>
        <dbReference type="Google" id="ProtNLM"/>
    </source>
</evidence>
<reference evidence="2" key="1">
    <citation type="journal article" date="2023" name="G3 (Bethesda)">
        <title>Whole genome assemblies of Zophobas morio and Tenebrio molitor.</title>
        <authorList>
            <person name="Kaur S."/>
            <person name="Stinson S.A."/>
            <person name="diCenzo G.C."/>
        </authorList>
    </citation>
    <scope>NUCLEOTIDE SEQUENCE</scope>
    <source>
        <strain evidence="2">QUZm001</strain>
    </source>
</reference>
<sequence length="369" mass="41086">MDDKELLNKWLCSFCKLKKNTSSTGIQTDSADDDIVTVSVAELKHLFTNILNQELQPLIQQIDSLKSEIQQLSNQNTQLREDVVKLARDNGGSNKTPDHVPTSSATSARETYAETVAKSINNTVIVRPKDKSQTINKTKSDIMANIDSVASSVSKVKNLKDGGILLGCQDITRFKRLADDKLAGAYDIREVSTLKPRIRIAGISKDISESSVLDFLVKQNEFIFSNDEENVYKLIKFLPVKNKSDRFQVIVEVDIASYKKAISIGHCLIGLDRCYIFCGIDIFRCFTCNGFNHSSSSCKSNVICPRCAGNHSVKECQAEKLRCINCTNMKSSGNHDQINDDHAAWDRDNCHSYSAAINKIKRDVFGLSS</sequence>
<accession>A0AA38INF5</accession>
<keyword evidence="3" id="KW-1185">Reference proteome</keyword>
<protein>
    <recommendedName>
        <fullName evidence="4">Gag-like protein</fullName>
    </recommendedName>
</protein>
<evidence type="ECO:0000256" key="1">
    <source>
        <dbReference type="SAM" id="Coils"/>
    </source>
</evidence>
<comment type="caution">
    <text evidence="2">The sequence shown here is derived from an EMBL/GenBank/DDBJ whole genome shotgun (WGS) entry which is preliminary data.</text>
</comment>
<dbReference type="Proteomes" id="UP001168821">
    <property type="component" value="Unassembled WGS sequence"/>
</dbReference>
<organism evidence="2 3">
    <name type="scientific">Zophobas morio</name>
    <dbReference type="NCBI Taxonomy" id="2755281"/>
    <lineage>
        <taxon>Eukaryota</taxon>
        <taxon>Metazoa</taxon>
        <taxon>Ecdysozoa</taxon>
        <taxon>Arthropoda</taxon>
        <taxon>Hexapoda</taxon>
        <taxon>Insecta</taxon>
        <taxon>Pterygota</taxon>
        <taxon>Neoptera</taxon>
        <taxon>Endopterygota</taxon>
        <taxon>Coleoptera</taxon>
        <taxon>Polyphaga</taxon>
        <taxon>Cucujiformia</taxon>
        <taxon>Tenebrionidae</taxon>
        <taxon>Zophobas</taxon>
    </lineage>
</organism>
<feature type="coiled-coil region" evidence="1">
    <location>
        <begin position="55"/>
        <end position="89"/>
    </location>
</feature>
<evidence type="ECO:0000313" key="3">
    <source>
        <dbReference type="Proteomes" id="UP001168821"/>
    </source>
</evidence>
<name>A0AA38INF5_9CUCU</name>
<keyword evidence="1" id="KW-0175">Coiled coil</keyword>
<dbReference type="AlphaFoldDB" id="A0AA38INF5"/>
<gene>
    <name evidence="2" type="ORF">Zmor_016171</name>
</gene>
<dbReference type="EMBL" id="JALNTZ010000004">
    <property type="protein sequence ID" value="KAJ3657146.1"/>
    <property type="molecule type" value="Genomic_DNA"/>
</dbReference>
<evidence type="ECO:0000313" key="2">
    <source>
        <dbReference type="EMBL" id="KAJ3657146.1"/>
    </source>
</evidence>
<proteinExistence type="predicted"/>